<dbReference type="EMBL" id="QMBQ01000012">
    <property type="protein sequence ID" value="RAZ71729.1"/>
    <property type="molecule type" value="Genomic_DNA"/>
</dbReference>
<accession>A0A330GGI7</accession>
<gene>
    <name evidence="1" type="ORF">DPM35_29565</name>
</gene>
<organism evidence="1 2">
    <name type="scientific">Mesorhizobium atlanticum</name>
    <dbReference type="NCBI Taxonomy" id="2233532"/>
    <lineage>
        <taxon>Bacteria</taxon>
        <taxon>Pseudomonadati</taxon>
        <taxon>Pseudomonadota</taxon>
        <taxon>Alphaproteobacteria</taxon>
        <taxon>Hyphomicrobiales</taxon>
        <taxon>Phyllobacteriaceae</taxon>
        <taxon>Mesorhizobium</taxon>
    </lineage>
</organism>
<sequence>MSISYATAEPSRADRFAYRGLSRVNKAKVHGSQPRPIEATGLDLNQYGCPIAVAVATYLRQQLADVDLKHFSQVQKLNNVSRRSQRSHFSCE</sequence>
<comment type="caution">
    <text evidence="1">The sequence shown here is derived from an EMBL/GenBank/DDBJ whole genome shotgun (WGS) entry which is preliminary data.</text>
</comment>
<dbReference type="AlphaFoldDB" id="A0A330GGI7"/>
<name>A0A330GGI7_9HYPH</name>
<proteinExistence type="predicted"/>
<dbReference type="Proteomes" id="UP000251956">
    <property type="component" value="Unassembled WGS sequence"/>
</dbReference>
<evidence type="ECO:0000313" key="1">
    <source>
        <dbReference type="EMBL" id="RAZ71729.1"/>
    </source>
</evidence>
<evidence type="ECO:0000313" key="2">
    <source>
        <dbReference type="Proteomes" id="UP000251956"/>
    </source>
</evidence>
<protein>
    <submittedName>
        <fullName evidence="1">Uncharacterized protein</fullName>
    </submittedName>
</protein>
<reference evidence="1 2" key="1">
    <citation type="submission" date="2018-07" db="EMBL/GenBank/DDBJ databases">
        <title>Diversity of Mesorhizobium strains in Brazil.</title>
        <authorList>
            <person name="Helene L.C.F."/>
            <person name="Dall'Agnol R."/>
            <person name="Delamuta J.R.M."/>
            <person name="Hungria M."/>
        </authorList>
    </citation>
    <scope>NUCLEOTIDE SEQUENCE [LARGE SCALE GENOMIC DNA]</scope>
    <source>
        <strain evidence="1 2">CNPSo 3140</strain>
    </source>
</reference>
<keyword evidence="2" id="KW-1185">Reference proteome</keyword>